<comment type="caution">
    <text evidence="5">The sequence shown here is derived from an EMBL/GenBank/DDBJ whole genome shotgun (WGS) entry which is preliminary data.</text>
</comment>
<accession>A0ABR3M7T3</accession>
<protein>
    <recommendedName>
        <fullName evidence="7">DNA-directed RNA polymerase III subunit</fullName>
    </recommendedName>
</protein>
<reference evidence="5 6" key="1">
    <citation type="submission" date="2023-09" db="EMBL/GenBank/DDBJ databases">
        <authorList>
            <person name="Wang M."/>
        </authorList>
    </citation>
    <scope>NUCLEOTIDE SEQUENCE [LARGE SCALE GENOMIC DNA]</scope>
    <source>
        <strain evidence="5">GT-2023</strain>
        <tissue evidence="5">Liver</tissue>
    </source>
</reference>
<dbReference type="Pfam" id="PF11705">
    <property type="entry name" value="RNA_pol_3_Rpc31"/>
    <property type="match status" value="1"/>
</dbReference>
<comment type="subcellular location">
    <subcellularLocation>
        <location evidence="1">Nucleus</location>
    </subcellularLocation>
</comment>
<feature type="compositionally biased region" description="Basic and acidic residues" evidence="4">
    <location>
        <begin position="262"/>
        <end position="282"/>
    </location>
</feature>
<evidence type="ECO:0000256" key="1">
    <source>
        <dbReference type="ARBA" id="ARBA00004123"/>
    </source>
</evidence>
<dbReference type="Proteomes" id="UP001558613">
    <property type="component" value="Unassembled WGS sequence"/>
</dbReference>
<organism evidence="5 6">
    <name type="scientific">Cirrhinus molitorella</name>
    <name type="common">mud carp</name>
    <dbReference type="NCBI Taxonomy" id="172907"/>
    <lineage>
        <taxon>Eukaryota</taxon>
        <taxon>Metazoa</taxon>
        <taxon>Chordata</taxon>
        <taxon>Craniata</taxon>
        <taxon>Vertebrata</taxon>
        <taxon>Euteleostomi</taxon>
        <taxon>Actinopterygii</taxon>
        <taxon>Neopterygii</taxon>
        <taxon>Teleostei</taxon>
        <taxon>Ostariophysi</taxon>
        <taxon>Cypriniformes</taxon>
        <taxon>Cyprinidae</taxon>
        <taxon>Labeoninae</taxon>
        <taxon>Labeonini</taxon>
        <taxon>Cirrhinus</taxon>
    </lineage>
</organism>
<evidence type="ECO:0008006" key="7">
    <source>
        <dbReference type="Google" id="ProtNLM"/>
    </source>
</evidence>
<evidence type="ECO:0000256" key="2">
    <source>
        <dbReference type="ARBA" id="ARBA00008352"/>
    </source>
</evidence>
<evidence type="ECO:0000256" key="3">
    <source>
        <dbReference type="ARBA" id="ARBA00023242"/>
    </source>
</evidence>
<comment type="similarity">
    <text evidence="2">Belongs to the eukaryotic RPC7 RNA polymerase subunit family.</text>
</comment>
<name>A0ABR3M7T3_9TELE</name>
<gene>
    <name evidence="5" type="ORF">QQF64_010494</name>
</gene>
<evidence type="ECO:0000256" key="4">
    <source>
        <dbReference type="SAM" id="MobiDB-lite"/>
    </source>
</evidence>
<dbReference type="EMBL" id="JAYMGO010000016">
    <property type="protein sequence ID" value="KAL1259917.1"/>
    <property type="molecule type" value="Genomic_DNA"/>
</dbReference>
<dbReference type="PANTHER" id="PTHR15367">
    <property type="entry name" value="DNA-DIRECTED RNA POLYMERASE III"/>
    <property type="match status" value="1"/>
</dbReference>
<feature type="compositionally biased region" description="Acidic residues" evidence="4">
    <location>
        <begin position="297"/>
        <end position="316"/>
    </location>
</feature>
<feature type="compositionally biased region" description="Acidic residues" evidence="4">
    <location>
        <begin position="324"/>
        <end position="341"/>
    </location>
</feature>
<sequence>MCHLNKAFALPAFPADLQVCTDQRSGEPLDTTKINLPILQHAEEHSQRAASEGACDHKGLRSQALSPPFASLDHTDRGRAADFSPRIQLLSADPRVLHPPHHLSSCDREFGRLCGGVEWARDFGGTLSTMAGRGRGQLTFSVEIVGIGKGENLPPSSVQPTPLFPPLDQKPVPLQAGEEAEYMLALKQEFRGAMKTLPFYIRPAAPKKDVERYSDKYQKIETSDNSLEWKPDWRRFPKELRVREKRPLRDKSPAVPKQPKQPRVDKEEIIRKLETLEQKEEEGSSDEEEGEKKKPEEEEVEGEEEYDEEEFEDETDYIMSYFENGEDFGGDSDDNIDEAIY</sequence>
<keyword evidence="3" id="KW-0539">Nucleus</keyword>
<feature type="region of interest" description="Disordered" evidence="4">
    <location>
        <begin position="244"/>
        <end position="341"/>
    </location>
</feature>
<evidence type="ECO:0000313" key="5">
    <source>
        <dbReference type="EMBL" id="KAL1259917.1"/>
    </source>
</evidence>
<keyword evidence="6" id="KW-1185">Reference proteome</keyword>
<dbReference type="PANTHER" id="PTHR15367:SF4">
    <property type="entry name" value="DNA-DIRECTED RNA POLYMERASE III SUBUNIT RPC7-LIKE"/>
    <property type="match status" value="1"/>
</dbReference>
<evidence type="ECO:0000313" key="6">
    <source>
        <dbReference type="Proteomes" id="UP001558613"/>
    </source>
</evidence>
<proteinExistence type="inferred from homology"/>
<dbReference type="InterPro" id="IPR024661">
    <property type="entry name" value="RNA_pol_III_Rpc31"/>
</dbReference>